<accession>A0AA38P133</accession>
<reference evidence="2" key="1">
    <citation type="submission" date="2022-08" db="EMBL/GenBank/DDBJ databases">
        <authorList>
            <consortium name="DOE Joint Genome Institute"/>
            <person name="Min B."/>
            <person name="Riley R."/>
            <person name="Sierra-Patev S."/>
            <person name="Naranjo-Ortiz M."/>
            <person name="Looney B."/>
            <person name="Konkel Z."/>
            <person name="Slot J.C."/>
            <person name="Sakamoto Y."/>
            <person name="Steenwyk J.L."/>
            <person name="Rokas A."/>
            <person name="Carro J."/>
            <person name="Camarero S."/>
            <person name="Ferreira P."/>
            <person name="Molpeceres G."/>
            <person name="Ruiz-Duenas F.J."/>
            <person name="Serrano A."/>
            <person name="Henrissat B."/>
            <person name="Drula E."/>
            <person name="Hughes K.W."/>
            <person name="Mata J.L."/>
            <person name="Ishikawa N.K."/>
            <person name="Vargas-Isla R."/>
            <person name="Ushijima S."/>
            <person name="Smith C.A."/>
            <person name="Ahrendt S."/>
            <person name="Andreopoulos W."/>
            <person name="He G."/>
            <person name="Labutti K."/>
            <person name="Lipzen A."/>
            <person name="Ng V."/>
            <person name="Sandor L."/>
            <person name="Barry K."/>
            <person name="Martinez A.T."/>
            <person name="Xiao Y."/>
            <person name="Gibbons J.G."/>
            <person name="Terashima K."/>
            <person name="Hibbett D.S."/>
            <person name="Grigoriev I.V."/>
        </authorList>
    </citation>
    <scope>NUCLEOTIDE SEQUENCE</scope>
    <source>
        <strain evidence="2">TFB9207</strain>
    </source>
</reference>
<sequence length="166" mass="18360">MSPSSRHRPTVLLITTIICSACSAPVVTCATPPNKLRLRSQWDKVFAYLSRLFYPRYSPLAMVFVASTVANVKEDKTGSVNYNLLSLYQANIFSQQASPFFPLLPSPLPVFYTHSGPRPRSFLSLHVPSPDNTPDLINVLQNCSGDIVAEYRVEGLLIDGGTEIEE</sequence>
<dbReference type="Proteomes" id="UP001163846">
    <property type="component" value="Unassembled WGS sequence"/>
</dbReference>
<feature type="signal peptide" evidence="1">
    <location>
        <begin position="1"/>
        <end position="29"/>
    </location>
</feature>
<keyword evidence="1" id="KW-0732">Signal</keyword>
<dbReference type="AlphaFoldDB" id="A0AA38P133"/>
<dbReference type="EMBL" id="MU806545">
    <property type="protein sequence ID" value="KAJ3834349.1"/>
    <property type="molecule type" value="Genomic_DNA"/>
</dbReference>
<protein>
    <submittedName>
        <fullName evidence="2">Uncharacterized protein</fullName>
    </submittedName>
</protein>
<evidence type="ECO:0000313" key="3">
    <source>
        <dbReference type="Proteomes" id="UP001163846"/>
    </source>
</evidence>
<organism evidence="2 3">
    <name type="scientific">Lentinula raphanica</name>
    <dbReference type="NCBI Taxonomy" id="153919"/>
    <lineage>
        <taxon>Eukaryota</taxon>
        <taxon>Fungi</taxon>
        <taxon>Dikarya</taxon>
        <taxon>Basidiomycota</taxon>
        <taxon>Agaricomycotina</taxon>
        <taxon>Agaricomycetes</taxon>
        <taxon>Agaricomycetidae</taxon>
        <taxon>Agaricales</taxon>
        <taxon>Marasmiineae</taxon>
        <taxon>Omphalotaceae</taxon>
        <taxon>Lentinula</taxon>
    </lineage>
</organism>
<evidence type="ECO:0000313" key="2">
    <source>
        <dbReference type="EMBL" id="KAJ3834349.1"/>
    </source>
</evidence>
<feature type="chain" id="PRO_5041303653" evidence="1">
    <location>
        <begin position="30"/>
        <end position="166"/>
    </location>
</feature>
<gene>
    <name evidence="2" type="ORF">F5878DRAFT_664852</name>
</gene>
<name>A0AA38P133_9AGAR</name>
<proteinExistence type="predicted"/>
<keyword evidence="3" id="KW-1185">Reference proteome</keyword>
<comment type="caution">
    <text evidence="2">The sequence shown here is derived from an EMBL/GenBank/DDBJ whole genome shotgun (WGS) entry which is preliminary data.</text>
</comment>
<evidence type="ECO:0000256" key="1">
    <source>
        <dbReference type="SAM" id="SignalP"/>
    </source>
</evidence>